<sequence>MDEKVSTISTPIAGYRPQLTRLVCLLLLVYFALSSLWAGHPSEPRRPSFSYLADHCTSSISPIGTEEFLTRQKELAITLHNLNGSAAYVTEPSANGLFFANVSTVEWRLSERPLLLIITPKLEDGEIHPKLSVLAPRFEATRAKLLPIPFAQPNEIEWIEWPEEASPYELAVAALGEQKDGGIVFVDSATRYFVVDGLQKALPQAKVVAAPVEIKQLRERKSKGELEIMKCAHETTLLSIREVHKRLYIGMRESEAREMIATALADAGLSNGGCLTLFGDNAALPHGSGSDRTLGQSDFALFDCTGNLLGYQSDVTRTVALPDSKIPSGHLFIWERVQAAQLRAHDAARAGTATAIVDEVARSYLQRYGYEKYFTHRLGHGIGIEGHESPYLVGGSKDIIKTGHTFSNEPGVYIEGKVGVRLEDCFYIDEKGNAVLLTEGVGGTAKSALKP</sequence>
<dbReference type="OrthoDB" id="9995434at2759"/>
<dbReference type="SUPFAM" id="SSF55920">
    <property type="entry name" value="Creatinase/aminopeptidase"/>
    <property type="match status" value="1"/>
</dbReference>
<reference evidence="2 3" key="1">
    <citation type="journal article" date="2019" name="Nat. Ecol. Evol.">
        <title>Megaphylogeny resolves global patterns of mushroom evolution.</title>
        <authorList>
            <person name="Varga T."/>
            <person name="Krizsan K."/>
            <person name="Foldi C."/>
            <person name="Dima B."/>
            <person name="Sanchez-Garcia M."/>
            <person name="Sanchez-Ramirez S."/>
            <person name="Szollosi G.J."/>
            <person name="Szarkandi J.G."/>
            <person name="Papp V."/>
            <person name="Albert L."/>
            <person name="Andreopoulos W."/>
            <person name="Angelini C."/>
            <person name="Antonin V."/>
            <person name="Barry K.W."/>
            <person name="Bougher N.L."/>
            <person name="Buchanan P."/>
            <person name="Buyck B."/>
            <person name="Bense V."/>
            <person name="Catcheside P."/>
            <person name="Chovatia M."/>
            <person name="Cooper J."/>
            <person name="Damon W."/>
            <person name="Desjardin D."/>
            <person name="Finy P."/>
            <person name="Geml J."/>
            <person name="Haridas S."/>
            <person name="Hughes K."/>
            <person name="Justo A."/>
            <person name="Karasinski D."/>
            <person name="Kautmanova I."/>
            <person name="Kiss B."/>
            <person name="Kocsube S."/>
            <person name="Kotiranta H."/>
            <person name="LaButti K.M."/>
            <person name="Lechner B.E."/>
            <person name="Liimatainen K."/>
            <person name="Lipzen A."/>
            <person name="Lukacs Z."/>
            <person name="Mihaltcheva S."/>
            <person name="Morgado L.N."/>
            <person name="Niskanen T."/>
            <person name="Noordeloos M.E."/>
            <person name="Ohm R.A."/>
            <person name="Ortiz-Santana B."/>
            <person name="Ovrebo C."/>
            <person name="Racz N."/>
            <person name="Riley R."/>
            <person name="Savchenko A."/>
            <person name="Shiryaev A."/>
            <person name="Soop K."/>
            <person name="Spirin V."/>
            <person name="Szebenyi C."/>
            <person name="Tomsovsky M."/>
            <person name="Tulloss R.E."/>
            <person name="Uehling J."/>
            <person name="Grigoriev I.V."/>
            <person name="Vagvolgyi C."/>
            <person name="Papp T."/>
            <person name="Martin F.M."/>
            <person name="Miettinen O."/>
            <person name="Hibbett D.S."/>
            <person name="Nagy L.G."/>
        </authorList>
    </citation>
    <scope>NUCLEOTIDE SEQUENCE [LARGE SCALE GENOMIC DNA]</scope>
    <source>
        <strain evidence="2 3">CBS 962.96</strain>
    </source>
</reference>
<dbReference type="Pfam" id="PF00557">
    <property type="entry name" value="Peptidase_M24"/>
    <property type="match status" value="1"/>
</dbReference>
<dbReference type="InterPro" id="IPR029149">
    <property type="entry name" value="Creatin/AminoP/Spt16_N"/>
</dbReference>
<dbReference type="Proteomes" id="UP000297245">
    <property type="component" value="Unassembled WGS sequence"/>
</dbReference>
<evidence type="ECO:0000259" key="1">
    <source>
        <dbReference type="Pfam" id="PF00557"/>
    </source>
</evidence>
<dbReference type="InterPro" id="IPR036005">
    <property type="entry name" value="Creatinase/aminopeptidase-like"/>
</dbReference>
<dbReference type="GO" id="GO:0004177">
    <property type="term" value="F:aminopeptidase activity"/>
    <property type="evidence" value="ECO:0007669"/>
    <property type="project" value="UniProtKB-KW"/>
</dbReference>
<dbReference type="EMBL" id="ML179036">
    <property type="protein sequence ID" value="THV07913.1"/>
    <property type="molecule type" value="Genomic_DNA"/>
</dbReference>
<gene>
    <name evidence="2" type="ORF">K435DRAFT_772254</name>
</gene>
<dbReference type="InterPro" id="IPR050659">
    <property type="entry name" value="Peptidase_M24B"/>
</dbReference>
<proteinExistence type="predicted"/>
<evidence type="ECO:0000313" key="3">
    <source>
        <dbReference type="Proteomes" id="UP000297245"/>
    </source>
</evidence>
<dbReference type="Gene3D" id="3.90.230.10">
    <property type="entry name" value="Creatinase/methionine aminopeptidase superfamily"/>
    <property type="match status" value="1"/>
</dbReference>
<keyword evidence="3" id="KW-1185">Reference proteome</keyword>
<dbReference type="AlphaFoldDB" id="A0A4S8MX09"/>
<dbReference type="PANTHER" id="PTHR46112">
    <property type="entry name" value="AMINOPEPTIDASE"/>
    <property type="match status" value="1"/>
</dbReference>
<name>A0A4S8MX09_DENBC</name>
<keyword evidence="2" id="KW-0645">Protease</keyword>
<keyword evidence="2" id="KW-0031">Aminopeptidase</keyword>
<evidence type="ECO:0000313" key="2">
    <source>
        <dbReference type="EMBL" id="THV07913.1"/>
    </source>
</evidence>
<organism evidence="2 3">
    <name type="scientific">Dendrothele bispora (strain CBS 962.96)</name>
    <dbReference type="NCBI Taxonomy" id="1314807"/>
    <lineage>
        <taxon>Eukaryota</taxon>
        <taxon>Fungi</taxon>
        <taxon>Dikarya</taxon>
        <taxon>Basidiomycota</taxon>
        <taxon>Agaricomycotina</taxon>
        <taxon>Agaricomycetes</taxon>
        <taxon>Agaricomycetidae</taxon>
        <taxon>Agaricales</taxon>
        <taxon>Agaricales incertae sedis</taxon>
        <taxon>Dendrothele</taxon>
    </lineage>
</organism>
<accession>A0A4S8MX09</accession>
<dbReference type="PANTHER" id="PTHR46112:SF2">
    <property type="entry name" value="XAA-PRO AMINOPEPTIDASE P-RELATED"/>
    <property type="match status" value="1"/>
</dbReference>
<dbReference type="InterPro" id="IPR000994">
    <property type="entry name" value="Pept_M24"/>
</dbReference>
<keyword evidence="2" id="KW-0378">Hydrolase</keyword>
<protein>
    <submittedName>
        <fullName evidence="2">Creatinase/aminopeptidase</fullName>
    </submittedName>
</protein>
<feature type="domain" description="Peptidase M24" evidence="1">
    <location>
        <begin position="227"/>
        <end position="430"/>
    </location>
</feature>
<dbReference type="Gene3D" id="3.40.350.10">
    <property type="entry name" value="Creatinase/prolidase N-terminal domain"/>
    <property type="match status" value="1"/>
</dbReference>